<dbReference type="PANTHER" id="PTHR13218:SF23">
    <property type="entry name" value="TAFII28-LIKE PROTEIN DOMAIN-CONTAINING PROTEIN"/>
    <property type="match status" value="1"/>
</dbReference>
<dbReference type="GO" id="GO:0051123">
    <property type="term" value="P:RNA polymerase II preinitiation complex assembly"/>
    <property type="evidence" value="ECO:0007669"/>
    <property type="project" value="InterPro"/>
</dbReference>
<reference evidence="4" key="2">
    <citation type="submission" date="2025-08" db="UniProtKB">
        <authorList>
            <consortium name="Ensembl"/>
        </authorList>
    </citation>
    <scope>IDENTIFICATION</scope>
</reference>
<evidence type="ECO:0000313" key="4">
    <source>
        <dbReference type="Ensembl" id="ENSSSCP00070015220.1"/>
    </source>
</evidence>
<dbReference type="CDD" id="cd08048">
    <property type="entry name" value="HFD_TAF11"/>
    <property type="match status" value="1"/>
</dbReference>
<dbReference type="Gene3D" id="1.10.20.10">
    <property type="entry name" value="Histone, subunit A"/>
    <property type="match status" value="2"/>
</dbReference>
<dbReference type="AlphaFoldDB" id="A0A4X1TJS8"/>
<feature type="compositionally biased region" description="Basic and acidic residues" evidence="2">
    <location>
        <begin position="21"/>
        <end position="38"/>
    </location>
</feature>
<evidence type="ECO:0000256" key="2">
    <source>
        <dbReference type="SAM" id="MobiDB-lite"/>
    </source>
</evidence>
<feature type="domain" description="TAFII28-like protein" evidence="3">
    <location>
        <begin position="137"/>
        <end position="221"/>
    </location>
</feature>
<proteinExistence type="inferred from homology"/>
<dbReference type="Ensembl" id="ENSSSCT00070018324.1">
    <property type="protein sequence ID" value="ENSSSCP00070015220.1"/>
    <property type="gene ID" value="ENSSSCG00070009452.1"/>
</dbReference>
<feature type="compositionally biased region" description="Low complexity" evidence="2">
    <location>
        <begin position="11"/>
        <end position="20"/>
    </location>
</feature>
<dbReference type="GO" id="GO:0005669">
    <property type="term" value="C:transcription factor TFIID complex"/>
    <property type="evidence" value="ECO:0007669"/>
    <property type="project" value="InterPro"/>
</dbReference>
<evidence type="ECO:0000259" key="3">
    <source>
        <dbReference type="Pfam" id="PF04719"/>
    </source>
</evidence>
<dbReference type="SUPFAM" id="SSF47113">
    <property type="entry name" value="Histone-fold"/>
    <property type="match status" value="2"/>
</dbReference>
<dbReference type="GO" id="GO:0046982">
    <property type="term" value="F:protein heterodimerization activity"/>
    <property type="evidence" value="ECO:0007669"/>
    <property type="project" value="InterPro"/>
</dbReference>
<dbReference type="InterPro" id="IPR009072">
    <property type="entry name" value="Histone-fold"/>
</dbReference>
<dbReference type="FunFam" id="1.10.20.10:FF:000025">
    <property type="entry name" value="Transcription initiation factor TFIID subunit 11"/>
    <property type="match status" value="1"/>
</dbReference>
<dbReference type="Proteomes" id="UP000314985">
    <property type="component" value="Unassembled WGS sequence"/>
</dbReference>
<comment type="similarity">
    <text evidence="1">Belongs to the TAF11 family.</text>
</comment>
<protein>
    <recommendedName>
        <fullName evidence="3">TAFII28-like protein domain-containing protein</fullName>
    </recommendedName>
</protein>
<name>A0A4X1TJS8_PIG</name>
<dbReference type="InterPro" id="IPR045127">
    <property type="entry name" value="TAF11-like"/>
</dbReference>
<evidence type="ECO:0000256" key="1">
    <source>
        <dbReference type="ARBA" id="ARBA00009788"/>
    </source>
</evidence>
<accession>A0A4X1TJS8</accession>
<feature type="compositionally biased region" description="Basic and acidic residues" evidence="2">
    <location>
        <begin position="55"/>
        <end position="67"/>
    </location>
</feature>
<evidence type="ECO:0000313" key="5">
    <source>
        <dbReference type="Proteomes" id="UP000314985"/>
    </source>
</evidence>
<dbReference type="Pfam" id="PF04719">
    <property type="entry name" value="TAFII28"/>
    <property type="match status" value="2"/>
</dbReference>
<sequence>GDTGRLAAETAAGPSGPRAARGGERPADRPQELMRAPEEEADTGRGPPAAKRLKRDTEGQRPRNPRVDEEEAQKMRTLVASMSQEQLDRYEVYRRSAFPRATMKRLIQSVAGSAVGQNVVIAMSGVAKVFVGEMRTLVASMSQEQLDRYEVYRRSAFPRATMKRLIQSVAGSAVGQNVVIAMSGVAKVFVGEVVEEALDVCEKWGETPPLQPKHLREAVRRLRSRGRMPSTKHKKILFF</sequence>
<feature type="domain" description="TAFII28-like protein" evidence="3">
    <location>
        <begin position="78"/>
        <end position="134"/>
    </location>
</feature>
<reference evidence="5" key="1">
    <citation type="submission" date="2017-08" db="EMBL/GenBank/DDBJ databases">
        <title>USMARCv1.0.</title>
        <authorList>
            <person name="Hannum G.I."/>
            <person name="Koren S."/>
            <person name="Schroeder S.G."/>
            <person name="Chin S.C."/>
            <person name="Nonneman D.J."/>
            <person name="Becker S.A."/>
            <person name="Rosen B.D."/>
            <person name="Bickhart D.M."/>
            <person name="Putnam N.H."/>
            <person name="Green R.E."/>
            <person name="Tuggle C.K."/>
            <person name="Liu H."/>
            <person name="Rohrer G.A."/>
            <person name="Warr A."/>
            <person name="Hall R."/>
            <person name="Kim K."/>
            <person name="Hume D.A."/>
            <person name="Talbot R."/>
            <person name="Chow W."/>
            <person name="Howe K."/>
            <person name="Schwartz A.S."/>
            <person name="Watson M."/>
            <person name="Archibald A.L."/>
            <person name="Phillippy A.M."/>
            <person name="Smith T.P.L."/>
        </authorList>
    </citation>
    <scope>NUCLEOTIDE SEQUENCE [LARGE SCALE GENOMIC DNA]</scope>
</reference>
<feature type="region of interest" description="Disordered" evidence="2">
    <location>
        <begin position="1"/>
        <end position="73"/>
    </location>
</feature>
<dbReference type="PANTHER" id="PTHR13218">
    <property type="entry name" value="TRANSCRIPTION INITIATION FACTOR TFIID SUBUNIT 11-RELATED"/>
    <property type="match status" value="1"/>
</dbReference>
<organism evidence="4 5">
    <name type="scientific">Sus scrofa</name>
    <name type="common">Pig</name>
    <dbReference type="NCBI Taxonomy" id="9823"/>
    <lineage>
        <taxon>Eukaryota</taxon>
        <taxon>Metazoa</taxon>
        <taxon>Chordata</taxon>
        <taxon>Craniata</taxon>
        <taxon>Vertebrata</taxon>
        <taxon>Euteleostomi</taxon>
        <taxon>Mammalia</taxon>
        <taxon>Eutheria</taxon>
        <taxon>Laurasiatheria</taxon>
        <taxon>Artiodactyla</taxon>
        <taxon>Suina</taxon>
        <taxon>Suidae</taxon>
        <taxon>Sus</taxon>
    </lineage>
</organism>
<dbReference type="InterPro" id="IPR006809">
    <property type="entry name" value="TAFII28_dom"/>
</dbReference>